<evidence type="ECO:0000256" key="1">
    <source>
        <dbReference type="SAM" id="Phobius"/>
    </source>
</evidence>
<dbReference type="Proteomes" id="UP001482620">
    <property type="component" value="Unassembled WGS sequence"/>
</dbReference>
<accession>A0ABV0U440</accession>
<feature type="non-terminal residue" evidence="2">
    <location>
        <position position="1"/>
    </location>
</feature>
<sequence>RREEKRREIKPKHFCVLVVSERSNKKKKICRSSLSVFLKIQALFLLFLFSFFCLCSNCFIYLLCVWRHPLDRYITANVGEHIQLEKSGLYTDLKKVQADHITQVRMTKSVTQPPWSSRGSSRLGGMN</sequence>
<keyword evidence="1" id="KW-1133">Transmembrane helix</keyword>
<reference evidence="2 3" key="1">
    <citation type="submission" date="2021-06" db="EMBL/GenBank/DDBJ databases">
        <authorList>
            <person name="Palmer J.M."/>
        </authorList>
    </citation>
    <scope>NUCLEOTIDE SEQUENCE [LARGE SCALE GENOMIC DNA]</scope>
    <source>
        <strain evidence="3">if_2019</strain>
        <tissue evidence="2">Muscle</tissue>
    </source>
</reference>
<name>A0ABV0U440_9TELE</name>
<evidence type="ECO:0000313" key="2">
    <source>
        <dbReference type="EMBL" id="MEQ2239501.1"/>
    </source>
</evidence>
<keyword evidence="1" id="KW-0472">Membrane</keyword>
<protein>
    <submittedName>
        <fullName evidence="2">Uncharacterized protein</fullName>
    </submittedName>
</protein>
<keyword evidence="3" id="KW-1185">Reference proteome</keyword>
<dbReference type="EMBL" id="JAHRIQ010058217">
    <property type="protein sequence ID" value="MEQ2239501.1"/>
    <property type="molecule type" value="Genomic_DNA"/>
</dbReference>
<keyword evidence="1" id="KW-0812">Transmembrane</keyword>
<feature type="transmembrane region" description="Helical" evidence="1">
    <location>
        <begin position="36"/>
        <end position="63"/>
    </location>
</feature>
<comment type="caution">
    <text evidence="2">The sequence shown here is derived from an EMBL/GenBank/DDBJ whole genome shotgun (WGS) entry which is preliminary data.</text>
</comment>
<proteinExistence type="predicted"/>
<organism evidence="2 3">
    <name type="scientific">Ilyodon furcidens</name>
    <name type="common">goldbreast splitfin</name>
    <dbReference type="NCBI Taxonomy" id="33524"/>
    <lineage>
        <taxon>Eukaryota</taxon>
        <taxon>Metazoa</taxon>
        <taxon>Chordata</taxon>
        <taxon>Craniata</taxon>
        <taxon>Vertebrata</taxon>
        <taxon>Euteleostomi</taxon>
        <taxon>Actinopterygii</taxon>
        <taxon>Neopterygii</taxon>
        <taxon>Teleostei</taxon>
        <taxon>Neoteleostei</taxon>
        <taxon>Acanthomorphata</taxon>
        <taxon>Ovalentaria</taxon>
        <taxon>Atherinomorphae</taxon>
        <taxon>Cyprinodontiformes</taxon>
        <taxon>Goodeidae</taxon>
        <taxon>Ilyodon</taxon>
    </lineage>
</organism>
<gene>
    <name evidence="2" type="ORF">ILYODFUR_005089</name>
</gene>
<evidence type="ECO:0000313" key="3">
    <source>
        <dbReference type="Proteomes" id="UP001482620"/>
    </source>
</evidence>